<dbReference type="Gene3D" id="3.10.28.20">
    <property type="entry name" value="Acetamidase/Formamidase-like domains"/>
    <property type="match status" value="1"/>
</dbReference>
<dbReference type="RefSeq" id="WP_130492556.1">
    <property type="nucleotide sequence ID" value="NZ_SGXD01000002.1"/>
</dbReference>
<dbReference type="PANTHER" id="PTHR31891">
    <property type="entry name" value="FORMAMIDASE C869.04-RELATED"/>
    <property type="match status" value="1"/>
</dbReference>
<proteinExistence type="predicted"/>
<dbReference type="Gene3D" id="2.60.120.580">
    <property type="entry name" value="Acetamidase/Formamidase-like domains"/>
    <property type="match status" value="1"/>
</dbReference>
<dbReference type="Pfam" id="PF03069">
    <property type="entry name" value="FmdA_AmdA"/>
    <property type="match status" value="1"/>
</dbReference>
<reference evidence="1 2" key="1">
    <citation type="submission" date="2019-02" db="EMBL/GenBank/DDBJ databases">
        <title>Genomic Encyclopedia of Type Strains, Phase IV (KMG-IV): sequencing the most valuable type-strain genomes for metagenomic binning, comparative biology and taxonomic classification.</title>
        <authorList>
            <person name="Goeker M."/>
        </authorList>
    </citation>
    <scope>NUCLEOTIDE SEQUENCE [LARGE SCALE GENOMIC DNA]</scope>
    <source>
        <strain evidence="1 2">DSM 45622</strain>
    </source>
</reference>
<organism evidence="1 2">
    <name type="scientific">Motilibacter rhizosphaerae</name>
    <dbReference type="NCBI Taxonomy" id="598652"/>
    <lineage>
        <taxon>Bacteria</taxon>
        <taxon>Bacillati</taxon>
        <taxon>Actinomycetota</taxon>
        <taxon>Actinomycetes</taxon>
        <taxon>Motilibacterales</taxon>
        <taxon>Motilibacteraceae</taxon>
        <taxon>Motilibacter</taxon>
    </lineage>
</organism>
<evidence type="ECO:0000313" key="2">
    <source>
        <dbReference type="Proteomes" id="UP000293638"/>
    </source>
</evidence>
<evidence type="ECO:0000313" key="1">
    <source>
        <dbReference type="EMBL" id="RZS90038.1"/>
    </source>
</evidence>
<gene>
    <name evidence="1" type="ORF">EV189_1820</name>
</gene>
<sequence length="334" mass="35247">MLRWEPDPGADPADLVYTFGGVGPVATLRPGELLSTWSLDCFGGRVTEVGHLASERCDPRFLNPQSGPFHIEGAAPGDAVAVHFVSITPRYGRGVSTTVPFFGALTSTPRTASLQPALPERTWVYELDVPAGVVRYDALDSRFTVDLPLDPMHGTVGVAPPLGEVRSSLTPGSWGGNMDTPEMRAGTTCYLRANVPGALLSLGDGHARQGEGETCGVAVECAMDTVLAVDLLPGMGPAWPRLEDDTHLMVVGSARPLEDAFRIAHAELVAWVAELTGLSLLDAYQLVSQAALTPIANVVDTDYSVVAKIRKDLLGSAAVMGGAHERLKSLGARA</sequence>
<accession>A0A4Q7NTB3</accession>
<dbReference type="InterPro" id="IPR004304">
    <property type="entry name" value="FmdA_AmdA"/>
</dbReference>
<dbReference type="OrthoDB" id="9785236at2"/>
<dbReference type="SUPFAM" id="SSF141130">
    <property type="entry name" value="Acetamidase/Formamidase-like"/>
    <property type="match status" value="1"/>
</dbReference>
<keyword evidence="2" id="KW-1185">Reference proteome</keyword>
<protein>
    <submittedName>
        <fullName evidence="1">Acetamidase/formamidase</fullName>
    </submittedName>
</protein>
<dbReference type="Proteomes" id="UP000293638">
    <property type="component" value="Unassembled WGS sequence"/>
</dbReference>
<dbReference type="EMBL" id="SGXD01000002">
    <property type="protein sequence ID" value="RZS90038.1"/>
    <property type="molecule type" value="Genomic_DNA"/>
</dbReference>
<dbReference type="AlphaFoldDB" id="A0A4Q7NTB3"/>
<dbReference type="PANTHER" id="PTHR31891:SF1">
    <property type="entry name" value="FORMAMIDASE C869.04-RELATED"/>
    <property type="match status" value="1"/>
</dbReference>
<name>A0A4Q7NTB3_9ACTN</name>
<dbReference type="GO" id="GO:0016811">
    <property type="term" value="F:hydrolase activity, acting on carbon-nitrogen (but not peptide) bonds, in linear amides"/>
    <property type="evidence" value="ECO:0007669"/>
    <property type="project" value="InterPro"/>
</dbReference>
<comment type="caution">
    <text evidence="1">The sequence shown here is derived from an EMBL/GenBank/DDBJ whole genome shotgun (WGS) entry which is preliminary data.</text>
</comment>